<accession>A0A370FPZ0</accession>
<dbReference type="Gene3D" id="3.90.550.10">
    <property type="entry name" value="Spore Coat Polysaccharide Biosynthesis Protein SpsA, Chain A"/>
    <property type="match status" value="1"/>
</dbReference>
<keyword evidence="3" id="KW-1185">Reference proteome</keyword>
<protein>
    <submittedName>
        <fullName evidence="2">Glycosyltransferase involved in cell wall biosynthesis</fullName>
    </submittedName>
</protein>
<dbReference type="AlphaFoldDB" id="A0A370FPZ0"/>
<dbReference type="GO" id="GO:0016740">
    <property type="term" value="F:transferase activity"/>
    <property type="evidence" value="ECO:0007669"/>
    <property type="project" value="UniProtKB-KW"/>
</dbReference>
<evidence type="ECO:0000313" key="2">
    <source>
        <dbReference type="EMBL" id="RDI28419.1"/>
    </source>
</evidence>
<dbReference type="SUPFAM" id="SSF53448">
    <property type="entry name" value="Nucleotide-diphospho-sugar transferases"/>
    <property type="match status" value="1"/>
</dbReference>
<proteinExistence type="predicted"/>
<dbReference type="PANTHER" id="PTHR43685:SF2">
    <property type="entry name" value="GLYCOSYLTRANSFERASE 2-LIKE DOMAIN-CONTAINING PROTEIN"/>
    <property type="match status" value="1"/>
</dbReference>
<name>A0A370FPZ0_9BURK</name>
<gene>
    <name evidence="2" type="ORF">DFR41_101172</name>
</gene>
<dbReference type="InterPro" id="IPR029044">
    <property type="entry name" value="Nucleotide-diphossugar_trans"/>
</dbReference>
<feature type="domain" description="Glycosyltransferase 2-like" evidence="1">
    <location>
        <begin position="26"/>
        <end position="159"/>
    </location>
</feature>
<organism evidence="2 3">
    <name type="scientific">Pseudacidovorax intermedius</name>
    <dbReference type="NCBI Taxonomy" id="433924"/>
    <lineage>
        <taxon>Bacteria</taxon>
        <taxon>Pseudomonadati</taxon>
        <taxon>Pseudomonadota</taxon>
        <taxon>Betaproteobacteria</taxon>
        <taxon>Burkholderiales</taxon>
        <taxon>Comamonadaceae</taxon>
        <taxon>Pseudacidovorax</taxon>
    </lineage>
</organism>
<dbReference type="OrthoDB" id="9802649at2"/>
<reference evidence="2 3" key="1">
    <citation type="submission" date="2018-07" db="EMBL/GenBank/DDBJ databases">
        <title>Genomic Encyclopedia of Type Strains, Phase IV (KMG-IV): sequencing the most valuable type-strain genomes for metagenomic binning, comparative biology and taxonomic classification.</title>
        <authorList>
            <person name="Goeker M."/>
        </authorList>
    </citation>
    <scope>NUCLEOTIDE SEQUENCE [LARGE SCALE GENOMIC DNA]</scope>
    <source>
        <strain evidence="2 3">DSM 21352</strain>
    </source>
</reference>
<dbReference type="PANTHER" id="PTHR43685">
    <property type="entry name" value="GLYCOSYLTRANSFERASE"/>
    <property type="match status" value="1"/>
</dbReference>
<sequence length="347" mass="38244">MTEAVPIPSTAAPAWPAASVAQADVSVALCTRNGARYLPAQVASICTQDLLPREIVLSDDDSSDDSVAVVERTLAEHGLATRIPLTVMRNRPPLGVTRNFEQAIRACRGELIALCDQDDVWHAGRLRRMVAEFERRPELLLLHSDARLVDGELKPLGQTLLQALETRPGELADIAAGRAFAALMHRNLVTGATTMLRRTLLDTALPISPLWVHDEWLATVGAAIGRIDLLAEPLMDYRQHGNNQIGAQRMTLRQKIDKALGERGDKYAHRVRRSEALLAFLQGLGPRVAGETLAMAQGKLEHFRFRAGLPRWRPARVLPVALQAARGRYARFDRGLPAILQDLMERG</sequence>
<dbReference type="Pfam" id="PF00535">
    <property type="entry name" value="Glycos_transf_2"/>
    <property type="match status" value="1"/>
</dbReference>
<dbReference type="InterPro" id="IPR001173">
    <property type="entry name" value="Glyco_trans_2-like"/>
</dbReference>
<comment type="caution">
    <text evidence="2">The sequence shown here is derived from an EMBL/GenBank/DDBJ whole genome shotgun (WGS) entry which is preliminary data.</text>
</comment>
<dbReference type="Proteomes" id="UP000255265">
    <property type="component" value="Unassembled WGS sequence"/>
</dbReference>
<evidence type="ECO:0000313" key="3">
    <source>
        <dbReference type="Proteomes" id="UP000255265"/>
    </source>
</evidence>
<evidence type="ECO:0000259" key="1">
    <source>
        <dbReference type="Pfam" id="PF00535"/>
    </source>
</evidence>
<dbReference type="InterPro" id="IPR050834">
    <property type="entry name" value="Glycosyltransf_2"/>
</dbReference>
<keyword evidence="2" id="KW-0808">Transferase</keyword>
<dbReference type="EMBL" id="QQAV01000001">
    <property type="protein sequence ID" value="RDI28419.1"/>
    <property type="molecule type" value="Genomic_DNA"/>
</dbReference>
<dbReference type="STRING" id="433924.NS331_06210"/>